<evidence type="ECO:0000313" key="11">
    <source>
        <dbReference type="Proteomes" id="UP000824031"/>
    </source>
</evidence>
<dbReference type="Proteomes" id="UP000824031">
    <property type="component" value="Unassembled WGS sequence"/>
</dbReference>
<evidence type="ECO:0000256" key="7">
    <source>
        <dbReference type="ARBA" id="ARBA00022842"/>
    </source>
</evidence>
<dbReference type="GO" id="GO:0043571">
    <property type="term" value="P:maintenance of CRISPR repeat elements"/>
    <property type="evidence" value="ECO:0007669"/>
    <property type="project" value="UniProtKB-UniRule"/>
</dbReference>
<dbReference type="Pfam" id="PF09827">
    <property type="entry name" value="CRISPR_Cas2"/>
    <property type="match status" value="1"/>
</dbReference>
<dbReference type="InterPro" id="IPR019199">
    <property type="entry name" value="Virulence_VapD/CRISPR_Cas2"/>
</dbReference>
<name>A0A9D2JFF8_9FIRM</name>
<accession>A0A9D2JFF8</accession>
<organism evidence="10 11">
    <name type="scientific">Candidatus Gemmiger excrementavium</name>
    <dbReference type="NCBI Taxonomy" id="2838608"/>
    <lineage>
        <taxon>Bacteria</taxon>
        <taxon>Bacillati</taxon>
        <taxon>Bacillota</taxon>
        <taxon>Clostridia</taxon>
        <taxon>Eubacteriales</taxon>
        <taxon>Gemmiger</taxon>
    </lineage>
</organism>
<dbReference type="SUPFAM" id="SSF143430">
    <property type="entry name" value="TTP0101/SSO1404-like"/>
    <property type="match status" value="1"/>
</dbReference>
<dbReference type="HAMAP" id="MF_01471">
    <property type="entry name" value="Cas2"/>
    <property type="match status" value="1"/>
</dbReference>
<comment type="cofactor">
    <cofactor evidence="1 9">
        <name>Mg(2+)</name>
        <dbReference type="ChEBI" id="CHEBI:18420"/>
    </cofactor>
</comment>
<evidence type="ECO:0000256" key="8">
    <source>
        <dbReference type="ARBA" id="ARBA00023118"/>
    </source>
</evidence>
<gene>
    <name evidence="9 10" type="primary">cas2</name>
    <name evidence="10" type="ORF">H9810_02795</name>
</gene>
<evidence type="ECO:0000256" key="6">
    <source>
        <dbReference type="ARBA" id="ARBA00022801"/>
    </source>
</evidence>
<dbReference type="Gene3D" id="3.30.70.240">
    <property type="match status" value="1"/>
</dbReference>
<dbReference type="GO" id="GO:0016787">
    <property type="term" value="F:hydrolase activity"/>
    <property type="evidence" value="ECO:0007669"/>
    <property type="project" value="UniProtKB-KW"/>
</dbReference>
<evidence type="ECO:0000256" key="9">
    <source>
        <dbReference type="HAMAP-Rule" id="MF_01471"/>
    </source>
</evidence>
<proteinExistence type="inferred from homology"/>
<dbReference type="NCBIfam" id="TIGR01573">
    <property type="entry name" value="cas2"/>
    <property type="match status" value="1"/>
</dbReference>
<feature type="binding site" evidence="9">
    <location>
        <position position="12"/>
    </location>
    <ligand>
        <name>Mg(2+)</name>
        <dbReference type="ChEBI" id="CHEBI:18420"/>
        <note>catalytic</note>
    </ligand>
</feature>
<comment type="subunit">
    <text evidence="9">Homodimer, forms a heterotetramer with a Cas1 homodimer.</text>
</comment>
<evidence type="ECO:0000256" key="4">
    <source>
        <dbReference type="ARBA" id="ARBA00022723"/>
    </source>
</evidence>
<evidence type="ECO:0000256" key="3">
    <source>
        <dbReference type="ARBA" id="ARBA00022722"/>
    </source>
</evidence>
<dbReference type="GO" id="GO:0046872">
    <property type="term" value="F:metal ion binding"/>
    <property type="evidence" value="ECO:0007669"/>
    <property type="project" value="UniProtKB-UniRule"/>
</dbReference>
<reference evidence="10" key="2">
    <citation type="submission" date="2021-04" db="EMBL/GenBank/DDBJ databases">
        <authorList>
            <person name="Gilroy R."/>
        </authorList>
    </citation>
    <scope>NUCLEOTIDE SEQUENCE</scope>
    <source>
        <strain evidence="10">3436</strain>
    </source>
</reference>
<dbReference type="EMBL" id="DXBO01000032">
    <property type="protein sequence ID" value="HIZ47633.1"/>
    <property type="molecule type" value="Genomic_DNA"/>
</dbReference>
<protein>
    <recommendedName>
        <fullName evidence="9">CRISPR-associated endoribonuclease Cas2</fullName>
        <ecNumber evidence="9">3.1.-.-</ecNumber>
    </recommendedName>
</protein>
<comment type="similarity">
    <text evidence="2 9">Belongs to the CRISPR-associated endoribonuclease Cas2 protein family.</text>
</comment>
<evidence type="ECO:0000256" key="5">
    <source>
        <dbReference type="ARBA" id="ARBA00022759"/>
    </source>
</evidence>
<keyword evidence="7 9" id="KW-0460">Magnesium</keyword>
<dbReference type="EC" id="3.1.-.-" evidence="9"/>
<keyword evidence="6 9" id="KW-0378">Hydrolase</keyword>
<keyword evidence="3 9" id="KW-0540">Nuclease</keyword>
<dbReference type="GO" id="GO:0004521">
    <property type="term" value="F:RNA endonuclease activity"/>
    <property type="evidence" value="ECO:0007669"/>
    <property type="project" value="InterPro"/>
</dbReference>
<evidence type="ECO:0000256" key="1">
    <source>
        <dbReference type="ARBA" id="ARBA00001946"/>
    </source>
</evidence>
<comment type="caution">
    <text evidence="10">The sequence shown here is derived from an EMBL/GenBank/DDBJ whole genome shotgun (WGS) entry which is preliminary data.</text>
</comment>
<reference evidence="10" key="1">
    <citation type="journal article" date="2021" name="PeerJ">
        <title>Extensive microbial diversity within the chicken gut microbiome revealed by metagenomics and culture.</title>
        <authorList>
            <person name="Gilroy R."/>
            <person name="Ravi A."/>
            <person name="Getino M."/>
            <person name="Pursley I."/>
            <person name="Horton D.L."/>
            <person name="Alikhan N.F."/>
            <person name="Baker D."/>
            <person name="Gharbi K."/>
            <person name="Hall N."/>
            <person name="Watson M."/>
            <person name="Adriaenssens E.M."/>
            <person name="Foster-Nyarko E."/>
            <person name="Jarju S."/>
            <person name="Secka A."/>
            <person name="Antonio M."/>
            <person name="Oren A."/>
            <person name="Chaudhuri R.R."/>
            <person name="La Ragione R."/>
            <person name="Hildebrand F."/>
            <person name="Pallen M.J."/>
        </authorList>
    </citation>
    <scope>NUCLEOTIDE SEQUENCE</scope>
    <source>
        <strain evidence="10">3436</strain>
    </source>
</reference>
<sequence>MNRFMRLVVLFDLPVKTKKQRHDATAFRNFLLKDGYHMLQYSVYVRVCNGADAVQKHRARLRDHLPDNGAIRFLVITEKQYASIEVLLGHLTEADEPFAAQQLTIL</sequence>
<evidence type="ECO:0000313" key="10">
    <source>
        <dbReference type="EMBL" id="HIZ47633.1"/>
    </source>
</evidence>
<evidence type="ECO:0000256" key="2">
    <source>
        <dbReference type="ARBA" id="ARBA00009959"/>
    </source>
</evidence>
<keyword evidence="8 9" id="KW-0051">Antiviral defense</keyword>
<keyword evidence="5 9" id="KW-0255">Endonuclease</keyword>
<dbReference type="InterPro" id="IPR021127">
    <property type="entry name" value="CRISPR_associated_Cas2"/>
</dbReference>
<dbReference type="GO" id="GO:0051607">
    <property type="term" value="P:defense response to virus"/>
    <property type="evidence" value="ECO:0007669"/>
    <property type="project" value="UniProtKB-UniRule"/>
</dbReference>
<dbReference type="AlphaFoldDB" id="A0A9D2JFF8"/>
<keyword evidence="4 9" id="KW-0479">Metal-binding</keyword>
<comment type="function">
    <text evidence="9">CRISPR (clustered regularly interspaced short palindromic repeat), is an adaptive immune system that provides protection against mobile genetic elements (viruses, transposable elements and conjugative plasmids). CRISPR clusters contain sequences complementary to antecedent mobile elements and target invading nucleic acids. CRISPR clusters are transcribed and processed into CRISPR RNA (crRNA). Functions as a ssRNA-specific endoribonuclease. Involved in the integration of spacer DNA into the CRISPR cassette.</text>
</comment>